<organism evidence="10 11">
    <name type="scientific">Lacticaseibacillus manihotivorans DSM 13343 = JCM 12514</name>
    <dbReference type="NCBI Taxonomy" id="1423769"/>
    <lineage>
        <taxon>Bacteria</taxon>
        <taxon>Bacillati</taxon>
        <taxon>Bacillota</taxon>
        <taxon>Bacilli</taxon>
        <taxon>Lactobacillales</taxon>
        <taxon>Lactobacillaceae</taxon>
        <taxon>Lacticaseibacillus</taxon>
    </lineage>
</organism>
<accession>A0A0R1QGT6</accession>
<comment type="caution">
    <text evidence="10">The sequence shown here is derived from an EMBL/GenBank/DDBJ whole genome shotgun (WGS) entry which is preliminary data.</text>
</comment>
<reference evidence="10 11" key="1">
    <citation type="journal article" date="2015" name="Genome Announc.">
        <title>Expanding the biotechnology potential of lactobacilli through comparative genomics of 213 strains and associated genera.</title>
        <authorList>
            <person name="Sun Z."/>
            <person name="Harris H.M."/>
            <person name="McCann A."/>
            <person name="Guo C."/>
            <person name="Argimon S."/>
            <person name="Zhang W."/>
            <person name="Yang X."/>
            <person name="Jeffery I.B."/>
            <person name="Cooney J.C."/>
            <person name="Kagawa T.F."/>
            <person name="Liu W."/>
            <person name="Song Y."/>
            <person name="Salvetti E."/>
            <person name="Wrobel A."/>
            <person name="Rasinkangas P."/>
            <person name="Parkhill J."/>
            <person name="Rea M.C."/>
            <person name="O'Sullivan O."/>
            <person name="Ritari J."/>
            <person name="Douillard F.P."/>
            <person name="Paul Ross R."/>
            <person name="Yang R."/>
            <person name="Briner A.E."/>
            <person name="Felis G.E."/>
            <person name="de Vos W.M."/>
            <person name="Barrangou R."/>
            <person name="Klaenhammer T.R."/>
            <person name="Caufield P.W."/>
            <person name="Cui Y."/>
            <person name="Zhang H."/>
            <person name="O'Toole P.W."/>
        </authorList>
    </citation>
    <scope>NUCLEOTIDE SEQUENCE [LARGE SCALE GENOMIC DNA]</scope>
    <source>
        <strain evidence="10 11">DSM 13343</strain>
    </source>
</reference>
<dbReference type="PROSITE" id="PS50975">
    <property type="entry name" value="ATP_GRASP"/>
    <property type="match status" value="1"/>
</dbReference>
<comment type="pathway">
    <text evidence="7">Purine metabolism.</text>
</comment>
<dbReference type="PATRIC" id="fig|1423769.4.peg.1621"/>
<dbReference type="GO" id="GO:0046872">
    <property type="term" value="F:metal ion binding"/>
    <property type="evidence" value="ECO:0007669"/>
    <property type="project" value="InterPro"/>
</dbReference>
<evidence type="ECO:0000256" key="8">
    <source>
        <dbReference type="PROSITE-ProRule" id="PRU00409"/>
    </source>
</evidence>
<evidence type="ECO:0000256" key="4">
    <source>
        <dbReference type="ARBA" id="ARBA00022755"/>
    </source>
</evidence>
<keyword evidence="3 8" id="KW-0547">Nucleotide-binding</keyword>
<dbReference type="GO" id="GO:0006164">
    <property type="term" value="P:purine nucleotide biosynthetic process"/>
    <property type="evidence" value="ECO:0007669"/>
    <property type="project" value="UniProtKB-KW"/>
</dbReference>
<dbReference type="SUPFAM" id="SSF56059">
    <property type="entry name" value="Glutathione synthetase ATP-binding domain-like"/>
    <property type="match status" value="1"/>
</dbReference>
<dbReference type="Pfam" id="PF22660">
    <property type="entry name" value="RS_preATP-grasp-like"/>
    <property type="match status" value="1"/>
</dbReference>
<keyword evidence="5 8" id="KW-0067">ATP-binding</keyword>
<proteinExistence type="predicted"/>
<keyword evidence="6" id="KW-0464">Manganese</keyword>
<feature type="domain" description="ATP-grasp" evidence="9">
    <location>
        <begin position="111"/>
        <end position="296"/>
    </location>
</feature>
<dbReference type="InterPro" id="IPR016185">
    <property type="entry name" value="PreATP-grasp_dom_sf"/>
</dbReference>
<evidence type="ECO:0000256" key="6">
    <source>
        <dbReference type="ARBA" id="ARBA00023211"/>
    </source>
</evidence>
<comment type="cofactor">
    <cofactor evidence="2">
        <name>Mg(2+)</name>
        <dbReference type="ChEBI" id="CHEBI:18420"/>
    </cofactor>
</comment>
<dbReference type="SUPFAM" id="SSF52440">
    <property type="entry name" value="PreATP-grasp domain"/>
    <property type="match status" value="1"/>
</dbReference>
<dbReference type="InterPro" id="IPR011761">
    <property type="entry name" value="ATP-grasp"/>
</dbReference>
<dbReference type="PANTHER" id="PTHR11609:SF5">
    <property type="entry name" value="PHOSPHORIBOSYLAMINOIMIDAZOLE CARBOXYLASE"/>
    <property type="match status" value="1"/>
</dbReference>
<evidence type="ECO:0000256" key="7">
    <source>
        <dbReference type="ARBA" id="ARBA00025704"/>
    </source>
</evidence>
<name>A0A0R1QGT6_9LACO</name>
<comment type="cofactor">
    <cofactor evidence="1">
        <name>Mn(2+)</name>
        <dbReference type="ChEBI" id="CHEBI:29035"/>
    </cofactor>
</comment>
<dbReference type="EMBL" id="AZEU01000179">
    <property type="protein sequence ID" value="KRL43817.1"/>
    <property type="molecule type" value="Genomic_DNA"/>
</dbReference>
<evidence type="ECO:0000256" key="2">
    <source>
        <dbReference type="ARBA" id="ARBA00001946"/>
    </source>
</evidence>
<dbReference type="RefSeq" id="WP_054714466.1">
    <property type="nucleotide sequence ID" value="NZ_AZEU01000179.1"/>
</dbReference>
<dbReference type="Proteomes" id="UP000051790">
    <property type="component" value="Unassembled WGS sequence"/>
</dbReference>
<evidence type="ECO:0000259" key="9">
    <source>
        <dbReference type="PROSITE" id="PS50975"/>
    </source>
</evidence>
<dbReference type="PANTHER" id="PTHR11609">
    <property type="entry name" value="PURINE BIOSYNTHESIS PROTEIN 6/7, PUR6/7"/>
    <property type="match status" value="1"/>
</dbReference>
<evidence type="ECO:0000313" key="11">
    <source>
        <dbReference type="Proteomes" id="UP000051790"/>
    </source>
</evidence>
<evidence type="ECO:0000313" key="10">
    <source>
        <dbReference type="EMBL" id="KRL43817.1"/>
    </source>
</evidence>
<evidence type="ECO:0000256" key="5">
    <source>
        <dbReference type="ARBA" id="ARBA00022840"/>
    </source>
</evidence>
<dbReference type="InterPro" id="IPR054350">
    <property type="entry name" value="PurT/PurK_preATP-grasp"/>
</dbReference>
<keyword evidence="4" id="KW-0658">Purine biosynthesis</keyword>
<dbReference type="GO" id="GO:0005524">
    <property type="term" value="F:ATP binding"/>
    <property type="evidence" value="ECO:0007669"/>
    <property type="project" value="UniProtKB-UniRule"/>
</dbReference>
<dbReference type="InterPro" id="IPR003135">
    <property type="entry name" value="ATP-grasp_carboxylate-amine"/>
</dbReference>
<dbReference type="OrthoDB" id="9804625at2"/>
<keyword evidence="11" id="KW-1185">Reference proteome</keyword>
<dbReference type="InterPro" id="IPR013815">
    <property type="entry name" value="ATP_grasp_subdomain_1"/>
</dbReference>
<dbReference type="Pfam" id="PF02222">
    <property type="entry name" value="ATP-grasp"/>
    <property type="match status" value="1"/>
</dbReference>
<dbReference type="Gene3D" id="3.30.470.20">
    <property type="entry name" value="ATP-grasp fold, B domain"/>
    <property type="match status" value="1"/>
</dbReference>
<dbReference type="AlphaFoldDB" id="A0A0R1QGT6"/>
<dbReference type="Gene3D" id="3.40.50.20">
    <property type="match status" value="1"/>
</dbReference>
<dbReference type="Gene3D" id="3.30.1490.20">
    <property type="entry name" value="ATP-grasp fold, A domain"/>
    <property type="match status" value="1"/>
</dbReference>
<sequence length="368" mass="40503">MAQFIKPGAVIGIIGGGVRGYQMALAARQMGMHPIVLAPKDSDIAFDVADMRIVGAVNDQEALQRMVDLAQVVTYVDENVDASTLQELTKPQQLPSGVDILSVTQDRYLEKVFLDDQNMNILPYAQVVTPKDITAAVENVGFPAILKPIQKGIGVDQQLRLTQPEDVHRAAQLLQQRPYVLEAWLDDPIEYSVLVAKSGDTIRVMPVVENQFSHHQLKASTVPASGGAAVMAEIQRIGRVIAESLDYTGVFGIELFMTKSLALYVKRLFPGPQLNGHVLTETTGVSPYHLHLRALFGWPMPQVRLVQGGAFLPLRVDDRAAAMTQIQIKPDWRFTFYPEGASDIGQIVITGDIDEIKTTVNATDYFQI</sequence>
<gene>
    <name evidence="10" type="ORF">FD01_GL001511</name>
</gene>
<evidence type="ECO:0000256" key="3">
    <source>
        <dbReference type="ARBA" id="ARBA00022741"/>
    </source>
</evidence>
<protein>
    <submittedName>
        <fullName evidence="10">Phosphoribosylaminoimidazole carboxylase (NCAIR synthetase)</fullName>
    </submittedName>
</protein>
<evidence type="ECO:0000256" key="1">
    <source>
        <dbReference type="ARBA" id="ARBA00001936"/>
    </source>
</evidence>
<dbReference type="GO" id="GO:0005829">
    <property type="term" value="C:cytosol"/>
    <property type="evidence" value="ECO:0007669"/>
    <property type="project" value="TreeGrafter"/>
</dbReference>